<dbReference type="PANTHER" id="PTHR43639:SF1">
    <property type="entry name" value="SHORT-CHAIN DEHYDROGENASE_REDUCTASE FAMILY PROTEIN"/>
    <property type="match status" value="1"/>
</dbReference>
<dbReference type="Gene3D" id="3.40.50.720">
    <property type="entry name" value="NAD(P)-binding Rossmann-like Domain"/>
    <property type="match status" value="1"/>
</dbReference>
<comment type="similarity">
    <text evidence="1 3">Belongs to the short-chain dehydrogenases/reductases (SDR) family.</text>
</comment>
<dbReference type="PRINTS" id="PR00080">
    <property type="entry name" value="SDRFAMILY"/>
</dbReference>
<proteinExistence type="inferred from homology"/>
<keyword evidence="2" id="KW-0560">Oxidoreductase</keyword>
<evidence type="ECO:0000256" key="2">
    <source>
        <dbReference type="ARBA" id="ARBA00023002"/>
    </source>
</evidence>
<accession>D3FD85</accession>
<name>D3FD85_CONWI</name>
<dbReference type="eggNOG" id="COG1028">
    <property type="taxonomic scope" value="Bacteria"/>
</dbReference>
<dbReference type="SUPFAM" id="SSF51735">
    <property type="entry name" value="NAD(P)-binding Rossmann-fold domains"/>
    <property type="match status" value="1"/>
</dbReference>
<evidence type="ECO:0000256" key="1">
    <source>
        <dbReference type="ARBA" id="ARBA00006484"/>
    </source>
</evidence>
<dbReference type="FunFam" id="3.40.50.720:FF:000084">
    <property type="entry name" value="Short-chain dehydrogenase reductase"/>
    <property type="match status" value="1"/>
</dbReference>
<sequence>MSIAADRKALVTGGAAGFGLDVARALRAAGARVAILDVDAARLERAAAELGGETVAVRADVRSPAEVGVAVAEVAERLGGLDTLVNSAGVIHVKPLADVTERDWDLTLDVNLKGTFLVCQAAAPLLRSSGRGRIVSISSDAGRRGAAQLLAYTASKFGVVGLTESLAAELAADQVTVNCVCPVGCPTTEMGKDLLDWKMSASGRTSDEVKASAARTNLVGRNLTEHDVTAAIMHFVSDGASFLTGVSLDVDGGARLGSIPGV</sequence>
<keyword evidence="5" id="KW-1185">Reference proteome</keyword>
<dbReference type="EMBL" id="CP001854">
    <property type="protein sequence ID" value="ADB53477.1"/>
    <property type="molecule type" value="Genomic_DNA"/>
</dbReference>
<evidence type="ECO:0000313" key="4">
    <source>
        <dbReference type="EMBL" id="ADB53477.1"/>
    </source>
</evidence>
<evidence type="ECO:0000313" key="5">
    <source>
        <dbReference type="Proteomes" id="UP000008229"/>
    </source>
</evidence>
<organism evidence="4 5">
    <name type="scientific">Conexibacter woesei (strain DSM 14684 / CCUG 47730 / CIP 108061 / JCM 11494 / NBRC 100937 / ID131577)</name>
    <dbReference type="NCBI Taxonomy" id="469383"/>
    <lineage>
        <taxon>Bacteria</taxon>
        <taxon>Bacillati</taxon>
        <taxon>Actinomycetota</taxon>
        <taxon>Thermoleophilia</taxon>
        <taxon>Solirubrobacterales</taxon>
        <taxon>Conexibacteraceae</taxon>
        <taxon>Conexibacter</taxon>
    </lineage>
</organism>
<dbReference type="InterPro" id="IPR002347">
    <property type="entry name" value="SDR_fam"/>
</dbReference>
<dbReference type="STRING" id="469383.Cwoe_5068"/>
<dbReference type="PROSITE" id="PS00061">
    <property type="entry name" value="ADH_SHORT"/>
    <property type="match status" value="1"/>
</dbReference>
<dbReference type="CDD" id="cd05233">
    <property type="entry name" value="SDR_c"/>
    <property type="match status" value="1"/>
</dbReference>
<dbReference type="GO" id="GO:0016491">
    <property type="term" value="F:oxidoreductase activity"/>
    <property type="evidence" value="ECO:0007669"/>
    <property type="project" value="UniProtKB-KW"/>
</dbReference>
<gene>
    <name evidence="4" type="ordered locus">Cwoe_5068</name>
</gene>
<dbReference type="RefSeq" id="WP_012936528.1">
    <property type="nucleotide sequence ID" value="NC_013739.1"/>
</dbReference>
<dbReference type="InterPro" id="IPR020904">
    <property type="entry name" value="Sc_DH/Rdtase_CS"/>
</dbReference>
<dbReference type="PRINTS" id="PR00081">
    <property type="entry name" value="GDHRDH"/>
</dbReference>
<reference evidence="4 5" key="1">
    <citation type="journal article" date="2010" name="Stand. Genomic Sci.">
        <title>Complete genome sequence of Conexibacter woesei type strain (ID131577).</title>
        <authorList>
            <person name="Pukall R."/>
            <person name="Lapidus A."/>
            <person name="Glavina Del Rio T."/>
            <person name="Copeland A."/>
            <person name="Tice H."/>
            <person name="Cheng J.-F."/>
            <person name="Lucas S."/>
            <person name="Chen F."/>
            <person name="Nolan M."/>
            <person name="Bruce D."/>
            <person name="Goodwin L."/>
            <person name="Pitluck S."/>
            <person name="Mavromatis K."/>
            <person name="Ivanova N."/>
            <person name="Ovchinnikova G."/>
            <person name="Pati A."/>
            <person name="Chen A."/>
            <person name="Palaniappan K."/>
            <person name="Land M."/>
            <person name="Hauser L."/>
            <person name="Chang Y.-J."/>
            <person name="Jeffries C.D."/>
            <person name="Chain P."/>
            <person name="Meincke L."/>
            <person name="Sims D."/>
            <person name="Brettin T."/>
            <person name="Detter J.C."/>
            <person name="Rohde M."/>
            <person name="Goeker M."/>
            <person name="Bristow J."/>
            <person name="Eisen J.A."/>
            <person name="Markowitz V."/>
            <person name="Kyrpides N.C."/>
            <person name="Klenk H.-P."/>
            <person name="Hugenholtz P."/>
        </authorList>
    </citation>
    <scope>NUCLEOTIDE SEQUENCE [LARGE SCALE GENOMIC DNA]</scope>
    <source>
        <strain evidence="5">DSM 14684 / CIP 108061 / JCM 11494 / NBRC 100937 / ID131577</strain>
    </source>
</reference>
<dbReference type="AlphaFoldDB" id="D3FD85"/>
<reference evidence="5" key="2">
    <citation type="submission" date="2010-01" db="EMBL/GenBank/DDBJ databases">
        <title>The complete genome of Conexibacter woesei DSM 14684.</title>
        <authorList>
            <consortium name="US DOE Joint Genome Institute (JGI-PGF)"/>
            <person name="Lucas S."/>
            <person name="Copeland A."/>
            <person name="Lapidus A."/>
            <person name="Glavina del Rio T."/>
            <person name="Dalin E."/>
            <person name="Tice H."/>
            <person name="Bruce D."/>
            <person name="Goodwin L."/>
            <person name="Pitluck S."/>
            <person name="Kyrpides N."/>
            <person name="Mavromatis K."/>
            <person name="Ivanova N."/>
            <person name="Mikhailova N."/>
            <person name="Chertkov O."/>
            <person name="Brettin T."/>
            <person name="Detter J.C."/>
            <person name="Han C."/>
            <person name="Larimer F."/>
            <person name="Land M."/>
            <person name="Hauser L."/>
            <person name="Markowitz V."/>
            <person name="Cheng J.-F."/>
            <person name="Hugenholtz P."/>
            <person name="Woyke T."/>
            <person name="Wu D."/>
            <person name="Pukall R."/>
            <person name="Steenblock K."/>
            <person name="Schneider S."/>
            <person name="Klenk H.-P."/>
            <person name="Eisen J.A."/>
        </authorList>
    </citation>
    <scope>NUCLEOTIDE SEQUENCE [LARGE SCALE GENOMIC DNA]</scope>
    <source>
        <strain evidence="5">DSM 14684 / CIP 108061 / JCM 11494 / NBRC 100937 / ID131577</strain>
    </source>
</reference>
<dbReference type="InterPro" id="IPR036291">
    <property type="entry name" value="NAD(P)-bd_dom_sf"/>
</dbReference>
<dbReference type="HOGENOM" id="CLU_010194_1_0_11"/>
<dbReference type="PANTHER" id="PTHR43639">
    <property type="entry name" value="OXIDOREDUCTASE, SHORT-CHAIN DEHYDROGENASE/REDUCTASE FAMILY (AFU_ORTHOLOGUE AFUA_5G02870)"/>
    <property type="match status" value="1"/>
</dbReference>
<evidence type="ECO:0000256" key="3">
    <source>
        <dbReference type="RuleBase" id="RU000363"/>
    </source>
</evidence>
<dbReference type="OrthoDB" id="7064009at2"/>
<dbReference type="Pfam" id="PF00106">
    <property type="entry name" value="adh_short"/>
    <property type="match status" value="1"/>
</dbReference>
<dbReference type="Proteomes" id="UP000008229">
    <property type="component" value="Chromosome"/>
</dbReference>
<dbReference type="KEGG" id="cwo:Cwoe_5068"/>
<protein>
    <submittedName>
        <fullName evidence="4">Short-chain dehydrogenase/reductase SDR</fullName>
    </submittedName>
</protein>